<evidence type="ECO:0000256" key="7">
    <source>
        <dbReference type="PROSITE-ProRule" id="PRU00042"/>
    </source>
</evidence>
<feature type="compositionally biased region" description="Acidic residues" evidence="9">
    <location>
        <begin position="818"/>
        <end position="828"/>
    </location>
</feature>
<dbReference type="Gene3D" id="3.30.160.60">
    <property type="entry name" value="Classic Zinc Finger"/>
    <property type="match status" value="1"/>
</dbReference>
<dbReference type="GO" id="GO:0005737">
    <property type="term" value="C:cytoplasm"/>
    <property type="evidence" value="ECO:0007669"/>
    <property type="project" value="TreeGrafter"/>
</dbReference>
<feature type="compositionally biased region" description="Acidic residues" evidence="9">
    <location>
        <begin position="632"/>
        <end position="648"/>
    </location>
</feature>
<evidence type="ECO:0000256" key="6">
    <source>
        <dbReference type="ARBA" id="ARBA00023273"/>
    </source>
</evidence>
<evidence type="ECO:0000256" key="8">
    <source>
        <dbReference type="SAM" id="Coils"/>
    </source>
</evidence>
<dbReference type="PANTHER" id="PTHR21502">
    <property type="entry name" value="ZINC FINGER PROTEIN DZIP1"/>
    <property type="match status" value="1"/>
</dbReference>
<protein>
    <recommendedName>
        <fullName evidence="10">C2H2-type domain-containing protein</fullName>
    </recommendedName>
</protein>
<reference evidence="12" key="1">
    <citation type="submission" date="2011-05" db="EMBL/GenBank/DDBJ databases">
        <authorList>
            <person name="Richards S.R."/>
            <person name="Qu J."/>
            <person name="Jiang H."/>
            <person name="Jhangiani S.N."/>
            <person name="Agravi P."/>
            <person name="Goodspeed R."/>
            <person name="Gross S."/>
            <person name="Mandapat C."/>
            <person name="Jackson L."/>
            <person name="Mathew T."/>
            <person name="Pu L."/>
            <person name="Thornton R."/>
            <person name="Saada N."/>
            <person name="Wilczek-Boney K.B."/>
            <person name="Lee S."/>
            <person name="Kovar C."/>
            <person name="Wu Y."/>
            <person name="Scherer S.E."/>
            <person name="Worley K.C."/>
            <person name="Muzny D.M."/>
            <person name="Gibbs R."/>
        </authorList>
    </citation>
    <scope>NUCLEOTIDE SEQUENCE</scope>
    <source>
        <strain evidence="12">Brora</strain>
    </source>
</reference>
<keyword evidence="7" id="KW-0862">Zinc</keyword>
<dbReference type="InterPro" id="IPR032714">
    <property type="entry name" value="DZIP1_N"/>
</dbReference>
<comment type="subcellular location">
    <subcellularLocation>
        <location evidence="2">Cytoplasm</location>
        <location evidence="2">Cytoskeleton</location>
        <location evidence="2">Cilium basal body</location>
    </subcellularLocation>
    <subcellularLocation>
        <location evidence="1">Cytoplasm</location>
        <location evidence="1">Cytoskeleton</location>
        <location evidence="1">Microtubule organizing center</location>
        <location evidence="1">Centrosome</location>
        <location evidence="1">Centriole</location>
    </subcellularLocation>
</comment>
<evidence type="ECO:0000256" key="9">
    <source>
        <dbReference type="SAM" id="MobiDB-lite"/>
    </source>
</evidence>
<dbReference type="Proteomes" id="UP000014500">
    <property type="component" value="Unassembled WGS sequence"/>
</dbReference>
<feature type="region of interest" description="Disordered" evidence="9">
    <location>
        <begin position="614"/>
        <end position="701"/>
    </location>
</feature>
<dbReference type="PROSITE" id="PS50157">
    <property type="entry name" value="ZINC_FINGER_C2H2_2"/>
    <property type="match status" value="1"/>
</dbReference>
<keyword evidence="7" id="KW-0479">Metal-binding</keyword>
<feature type="compositionally biased region" description="Basic and acidic residues" evidence="9">
    <location>
        <begin position="412"/>
        <end position="427"/>
    </location>
</feature>
<dbReference type="EMBL" id="JH431613">
    <property type="status" value="NOT_ANNOTATED_CDS"/>
    <property type="molecule type" value="Genomic_DNA"/>
</dbReference>
<name>T1IWF7_STRMM</name>
<feature type="region of interest" description="Disordered" evidence="9">
    <location>
        <begin position="411"/>
        <end position="436"/>
    </location>
</feature>
<dbReference type="HOGENOM" id="CLU_342350_0_0_1"/>
<keyword evidence="4 8" id="KW-0175">Coiled coil</keyword>
<dbReference type="GO" id="GO:0060271">
    <property type="term" value="P:cilium assembly"/>
    <property type="evidence" value="ECO:0007669"/>
    <property type="project" value="TreeGrafter"/>
</dbReference>
<accession>T1IWF7</accession>
<dbReference type="GO" id="GO:0036064">
    <property type="term" value="C:ciliary basal body"/>
    <property type="evidence" value="ECO:0007669"/>
    <property type="project" value="TreeGrafter"/>
</dbReference>
<feature type="compositionally biased region" description="Basic residues" evidence="9">
    <location>
        <begin position="484"/>
        <end position="494"/>
    </location>
</feature>
<dbReference type="eggNOG" id="ENOG502QRAI">
    <property type="taxonomic scope" value="Eukaryota"/>
</dbReference>
<dbReference type="EnsemblMetazoa" id="SMAR005524-RA">
    <property type="protein sequence ID" value="SMAR005524-PA"/>
    <property type="gene ID" value="SMAR005524"/>
</dbReference>
<evidence type="ECO:0000256" key="1">
    <source>
        <dbReference type="ARBA" id="ARBA00004114"/>
    </source>
</evidence>
<feature type="compositionally biased region" description="Basic and acidic residues" evidence="9">
    <location>
        <begin position="798"/>
        <end position="810"/>
    </location>
</feature>
<organism evidence="11 12">
    <name type="scientific">Strigamia maritima</name>
    <name type="common">European centipede</name>
    <name type="synonym">Geophilus maritimus</name>
    <dbReference type="NCBI Taxonomy" id="126957"/>
    <lineage>
        <taxon>Eukaryota</taxon>
        <taxon>Metazoa</taxon>
        <taxon>Ecdysozoa</taxon>
        <taxon>Arthropoda</taxon>
        <taxon>Myriapoda</taxon>
        <taxon>Chilopoda</taxon>
        <taxon>Pleurostigmophora</taxon>
        <taxon>Geophilomorpha</taxon>
        <taxon>Linotaeniidae</taxon>
        <taxon>Strigamia</taxon>
    </lineage>
</organism>
<evidence type="ECO:0000256" key="5">
    <source>
        <dbReference type="ARBA" id="ARBA00023212"/>
    </source>
</evidence>
<dbReference type="AlphaFoldDB" id="T1IWF7"/>
<keyword evidence="5" id="KW-0206">Cytoskeleton</keyword>
<dbReference type="Pfam" id="PF13815">
    <property type="entry name" value="Dzip-like_N"/>
    <property type="match status" value="1"/>
</dbReference>
<evidence type="ECO:0000256" key="4">
    <source>
        <dbReference type="ARBA" id="ARBA00023054"/>
    </source>
</evidence>
<proteinExistence type="inferred from homology"/>
<dbReference type="STRING" id="126957.T1IWF7"/>
<feature type="coiled-coil region" evidence="8">
    <location>
        <begin position="186"/>
        <end position="251"/>
    </location>
</feature>
<keyword evidence="7" id="KW-0863">Zinc-finger</keyword>
<dbReference type="InterPro" id="IPR013087">
    <property type="entry name" value="Znf_C2H2_type"/>
</dbReference>
<dbReference type="PANTHER" id="PTHR21502:SF3">
    <property type="entry name" value="CILIUM ASSEMBLY PROTEIN DZIP1L"/>
    <property type="match status" value="1"/>
</dbReference>
<feature type="domain" description="C2H2-type" evidence="10">
    <location>
        <begin position="154"/>
        <end position="177"/>
    </location>
</feature>
<evidence type="ECO:0000256" key="3">
    <source>
        <dbReference type="ARBA" id="ARBA00009131"/>
    </source>
</evidence>
<comment type="similarity">
    <text evidence="3">Belongs to the DZIP C2H2-type zinc-finger protein family.</text>
</comment>
<feature type="compositionally biased region" description="Acidic residues" evidence="9">
    <location>
        <begin position="505"/>
        <end position="518"/>
    </location>
</feature>
<dbReference type="PROSITE" id="PS00028">
    <property type="entry name" value="ZINC_FINGER_C2H2_1"/>
    <property type="match status" value="1"/>
</dbReference>
<feature type="region of interest" description="Disordered" evidence="9">
    <location>
        <begin position="475"/>
        <end position="518"/>
    </location>
</feature>
<feature type="region of interest" description="Disordered" evidence="9">
    <location>
        <begin position="737"/>
        <end position="828"/>
    </location>
</feature>
<reference evidence="11" key="2">
    <citation type="submission" date="2015-02" db="UniProtKB">
        <authorList>
            <consortium name="EnsemblMetazoa"/>
        </authorList>
    </citation>
    <scope>IDENTIFICATION</scope>
</reference>
<dbReference type="SMART" id="SM00355">
    <property type="entry name" value="ZnF_C2H2"/>
    <property type="match status" value="1"/>
</dbReference>
<keyword evidence="6" id="KW-0966">Cell projection</keyword>
<feature type="compositionally biased region" description="Basic and acidic residues" evidence="9">
    <location>
        <begin position="649"/>
        <end position="681"/>
    </location>
</feature>
<keyword evidence="12" id="KW-1185">Reference proteome</keyword>
<dbReference type="GO" id="GO:0005814">
    <property type="term" value="C:centriole"/>
    <property type="evidence" value="ECO:0007669"/>
    <property type="project" value="UniProtKB-SubCell"/>
</dbReference>
<evidence type="ECO:0000259" key="10">
    <source>
        <dbReference type="PROSITE" id="PS50157"/>
    </source>
</evidence>
<evidence type="ECO:0000313" key="11">
    <source>
        <dbReference type="EnsemblMetazoa" id="SMAR005524-PA"/>
    </source>
</evidence>
<feature type="compositionally biased region" description="Polar residues" evidence="9">
    <location>
        <begin position="786"/>
        <end position="797"/>
    </location>
</feature>
<evidence type="ECO:0000313" key="12">
    <source>
        <dbReference type="Proteomes" id="UP000014500"/>
    </source>
</evidence>
<feature type="coiled-coil region" evidence="8">
    <location>
        <begin position="374"/>
        <end position="401"/>
    </location>
</feature>
<sequence length="828" mass="95365">MGLENNTWTNCNGPMTFRKRNERIDWRKIASIDLERISRELDFDTLQDNIANVAFCNIECELDPRNCDPNYTKLFRLAQLIIEYLLHSQDYLSHTVVALEEKCRFLTSQFECEKKHRAGTEELIKSLKCDVKKYKKLNSSQKNPTLQQTMAECHACPFCPKIFLTSEYLQMHMKRRHLETCQPETQNQVAELVDKLEKEVSDLKEQLYLTQLQLQDHHKTKTSDDMQEWKVQQLESQKKEIESIRDLFMKEMREINDRTTFAEYCVNNLQKELHDVCKSPPPSPATQIPITVPPIKEENCDFLKGQKKEFCKLRKGLTQHVEDVVCHQLKAHEDSLQKRIKCLAKEQTQELEKLNTFVQEKFCKPDLLNTETMLHDLCERTKEQERKLKKQQRKIEELLCTQTLTPAACAEPKAEPKPCPKMRKDSDINSNESLQSPYRTKHVEALKNNKSLVDGLREEFSSMLQDKLNTMGIASKQQITSPAHSKRVSIHPRSKSWSGGHNTDVDEDDDDDESDESEIAETIKSRKRSLPKSPSMPIQTVNLKESDGEWKRKITKPSRLLSTKESFNKLVTSVKKKFKPGKFWRSHSTPIKEKKQKEAAAIQSALQSALQTAQLVRNESTSSAVELQYEHEDSEEEDDEDESEDEIEREERKDEFKTELKMPHRANLENIEKFAESKNDSTSEWASSSSELEEVIPQKSPQTTARLFTILPQKANKSLVTPISDAAKKLEEKLTGTRTKPFGGVDTIGLKNKTVSNSLEDFDSSSESEKEAKTKNKNTNIRQPVPLTNKTSAWNNSAKKDAVKSGEKKAPVKSMYDWDSDEDISEIT</sequence>
<evidence type="ECO:0000256" key="2">
    <source>
        <dbReference type="ARBA" id="ARBA00004120"/>
    </source>
</evidence>
<keyword evidence="5" id="KW-0963">Cytoplasm</keyword>
<dbReference type="InterPro" id="IPR051241">
    <property type="entry name" value="DZIP_RILPL"/>
</dbReference>
<dbReference type="GO" id="GO:0008270">
    <property type="term" value="F:zinc ion binding"/>
    <property type="evidence" value="ECO:0007669"/>
    <property type="project" value="UniProtKB-KW"/>
</dbReference>